<accession>A0ABU5QUY3</accession>
<keyword evidence="2" id="KW-1133">Transmembrane helix</keyword>
<evidence type="ECO:0000256" key="1">
    <source>
        <dbReference type="SAM" id="Coils"/>
    </source>
</evidence>
<keyword evidence="1" id="KW-0175">Coiled coil</keyword>
<keyword evidence="2" id="KW-0472">Membrane</keyword>
<gene>
    <name evidence="4" type="ORF">VB264_24150</name>
</gene>
<name>A0ABU5QUY3_9BACT</name>
<keyword evidence="2" id="KW-0812">Transmembrane</keyword>
<keyword evidence="5" id="KW-1185">Reference proteome</keyword>
<evidence type="ECO:0000313" key="4">
    <source>
        <dbReference type="EMBL" id="MEA5260912.1"/>
    </source>
</evidence>
<feature type="transmembrane region" description="Helical" evidence="2">
    <location>
        <begin position="136"/>
        <end position="158"/>
    </location>
</feature>
<feature type="signal peptide" evidence="3">
    <location>
        <begin position="1"/>
        <end position="19"/>
    </location>
</feature>
<organism evidence="4 5">
    <name type="scientific">Arcicella aquatica</name>
    <dbReference type="NCBI Taxonomy" id="217141"/>
    <lineage>
        <taxon>Bacteria</taxon>
        <taxon>Pseudomonadati</taxon>
        <taxon>Bacteroidota</taxon>
        <taxon>Cytophagia</taxon>
        <taxon>Cytophagales</taxon>
        <taxon>Flectobacillaceae</taxon>
        <taxon>Arcicella</taxon>
    </lineage>
</organism>
<feature type="coiled-coil region" evidence="1">
    <location>
        <begin position="16"/>
        <end position="112"/>
    </location>
</feature>
<evidence type="ECO:0000256" key="3">
    <source>
        <dbReference type="SAM" id="SignalP"/>
    </source>
</evidence>
<feature type="chain" id="PRO_5046590716" evidence="3">
    <location>
        <begin position="20"/>
        <end position="168"/>
    </location>
</feature>
<comment type="caution">
    <text evidence="4">The sequence shown here is derived from an EMBL/GenBank/DDBJ whole genome shotgun (WGS) entry which is preliminary data.</text>
</comment>
<reference evidence="4 5" key="1">
    <citation type="submission" date="2023-12" db="EMBL/GenBank/DDBJ databases">
        <title>Novel species of the genus Arcicella isolated from rivers.</title>
        <authorList>
            <person name="Lu H."/>
        </authorList>
    </citation>
    <scope>NUCLEOTIDE SEQUENCE [LARGE SCALE GENOMIC DNA]</scope>
    <source>
        <strain evidence="4 5">LMG 21963</strain>
    </source>
</reference>
<dbReference type="Proteomes" id="UP001304671">
    <property type="component" value="Unassembled WGS sequence"/>
</dbReference>
<evidence type="ECO:0000256" key="2">
    <source>
        <dbReference type="SAM" id="Phobius"/>
    </source>
</evidence>
<proteinExistence type="predicted"/>
<keyword evidence="3" id="KW-0732">Signal</keyword>
<sequence>MKNFILLFLMCLVFTKSNAQDKIKDLTTERQTLYQKYKESESLSTGLFGNRSKDDMQKTVDALNEIIDKDNEILNEYQSQQSNATAAFTEKYNELIQQNNDLTQKNHDLVELTERHKGFSKENHQMLEEIEKYQGVYIALLGLSLVVAIVFIIKYFSLKNKLKEAQRQ</sequence>
<dbReference type="EMBL" id="JAYFUL010000074">
    <property type="protein sequence ID" value="MEA5260912.1"/>
    <property type="molecule type" value="Genomic_DNA"/>
</dbReference>
<protein>
    <submittedName>
        <fullName evidence="4">Uncharacterized protein</fullName>
    </submittedName>
</protein>
<evidence type="ECO:0000313" key="5">
    <source>
        <dbReference type="Proteomes" id="UP001304671"/>
    </source>
</evidence>
<dbReference type="RefSeq" id="WP_323253849.1">
    <property type="nucleotide sequence ID" value="NZ_JAYFUL010000074.1"/>
</dbReference>